<name>A0ABT4X0D6_9BACI</name>
<dbReference type="InterPro" id="IPR040553">
    <property type="entry name" value="TxDE"/>
</dbReference>
<dbReference type="InterPro" id="IPR029068">
    <property type="entry name" value="Glyas_Bleomycin-R_OHBP_Dase"/>
</dbReference>
<accession>A0ABT4X0D6</accession>
<feature type="domain" description="VOC" evidence="1">
    <location>
        <begin position="2"/>
        <end position="116"/>
    </location>
</feature>
<reference evidence="2 3" key="1">
    <citation type="submission" date="2023-01" db="EMBL/GenBank/DDBJ databases">
        <title>Bacillus changyiensis sp. nov., isolated from a coastal deposit.</title>
        <authorList>
            <person name="Xiao G."/>
            <person name="Lai Q."/>
            <person name="Hu Z."/>
            <person name="Shao Z."/>
        </authorList>
    </citation>
    <scope>NUCLEOTIDE SEQUENCE [LARGE SCALE GENOMIC DNA]</scope>
    <source>
        <strain evidence="2 3">CLL-7-23</strain>
    </source>
</reference>
<dbReference type="EMBL" id="JAQKAB010000002">
    <property type="protein sequence ID" value="MDA7025774.1"/>
    <property type="molecule type" value="Genomic_DNA"/>
</dbReference>
<dbReference type="Proteomes" id="UP001211894">
    <property type="component" value="Unassembled WGS sequence"/>
</dbReference>
<protein>
    <submittedName>
        <fullName evidence="2">VOC family protein</fullName>
    </submittedName>
</protein>
<dbReference type="Gene3D" id="3.10.180.10">
    <property type="entry name" value="2,3-Dihydroxybiphenyl 1,2-Dioxygenase, domain 1"/>
    <property type="match status" value="1"/>
</dbReference>
<dbReference type="InterPro" id="IPR037523">
    <property type="entry name" value="VOC_core"/>
</dbReference>
<dbReference type="Pfam" id="PF18711">
    <property type="entry name" value="TxDE"/>
    <property type="match status" value="1"/>
</dbReference>
<evidence type="ECO:0000313" key="3">
    <source>
        <dbReference type="Proteomes" id="UP001211894"/>
    </source>
</evidence>
<sequence>MEIKSVTLQTECIKKMRKFYVEKFGFPLLKEDKNSIQIVIGSSTLKFTSENIEGKPYYHFAFNIPANKFAEAKSWVRGKVSLNIEDGDDEAYFSDSHAHSLYFYDPAGNIVEFISRHAISKKEMEPFSIESVLNISEIGLIVDDAIDAGKRLMDIGIHERENEPLNPTSLHFMGDASKGIFILLTQPGRRWIFSDKLSAIYPLEIITTNNNTIIMNSDKQLEVYKTSNK</sequence>
<keyword evidence="3" id="KW-1185">Reference proteome</keyword>
<evidence type="ECO:0000313" key="2">
    <source>
        <dbReference type="EMBL" id="MDA7025774.1"/>
    </source>
</evidence>
<proteinExistence type="predicted"/>
<organism evidence="2 3">
    <name type="scientific">Bacillus changyiensis</name>
    <dbReference type="NCBI Taxonomy" id="3004103"/>
    <lineage>
        <taxon>Bacteria</taxon>
        <taxon>Bacillati</taxon>
        <taxon>Bacillota</taxon>
        <taxon>Bacilli</taxon>
        <taxon>Bacillales</taxon>
        <taxon>Bacillaceae</taxon>
        <taxon>Bacillus</taxon>
    </lineage>
</organism>
<gene>
    <name evidence="2" type="ORF">PJ311_04005</name>
</gene>
<comment type="caution">
    <text evidence="2">The sequence shown here is derived from an EMBL/GenBank/DDBJ whole genome shotgun (WGS) entry which is preliminary data.</text>
</comment>
<dbReference type="RefSeq" id="WP_271339622.1">
    <property type="nucleotide sequence ID" value="NZ_JAQKAB010000002.1"/>
</dbReference>
<dbReference type="PROSITE" id="PS51819">
    <property type="entry name" value="VOC"/>
    <property type="match status" value="1"/>
</dbReference>
<evidence type="ECO:0000259" key="1">
    <source>
        <dbReference type="PROSITE" id="PS51819"/>
    </source>
</evidence>
<dbReference type="SUPFAM" id="SSF54593">
    <property type="entry name" value="Glyoxalase/Bleomycin resistance protein/Dihydroxybiphenyl dioxygenase"/>
    <property type="match status" value="1"/>
</dbReference>